<feature type="domain" description="Exostosin GT47" evidence="8">
    <location>
        <begin position="623"/>
        <end position="896"/>
    </location>
</feature>
<keyword evidence="10" id="KW-1185">Reference proteome</keyword>
<name>A0A3Q7HR28_SOLLC</name>
<keyword evidence="4" id="KW-0735">Signal-anchor</keyword>
<evidence type="ECO:0000256" key="6">
    <source>
        <dbReference type="SAM" id="MobiDB-lite"/>
    </source>
</evidence>
<proteinExistence type="inferred from homology"/>
<keyword evidence="7" id="KW-0472">Membrane</keyword>
<dbReference type="InterPro" id="IPR040911">
    <property type="entry name" value="Exostosin_GT47"/>
</dbReference>
<dbReference type="Proteomes" id="UP000004994">
    <property type="component" value="Chromosome 8"/>
</dbReference>
<protein>
    <recommendedName>
        <fullName evidence="8">Exostosin GT47 domain-containing protein</fullName>
    </recommendedName>
</protein>
<dbReference type="PANTHER" id="PTHR11062:SF353">
    <property type="entry name" value="EXOSTOSIN GT47 DOMAIN-CONTAINING PROTEIN"/>
    <property type="match status" value="1"/>
</dbReference>
<sequence length="1268" mass="145922">MAVADFLCRAETRRVLWVMGGVFAFSILFQFCELPYGNFIGSLFSRMNFNRMNYVNTQINFTGGFDEKISRSDSFFSIESKKNDDSSGVELLKPNTNLAPQRVMEFGNRFRGNNGNVAPVFEQQNKDDNIVPPPSNTESPPSPPQVDDNLIVPIPSPTDEIAVIVVPLNSTNATIHLMNSPAPSVSHRRVDTDDNSTVLASSHNPNEATGLLRNDHALSGNGSTMTKRTPAAKKASLEGVVSISEMTNMLLRSSHPSNLLTNPAWSSAGDKELLSAKSQIETAPNNISDVGLYAPIYHNVSKFKRSYELMEQNLKIYIYKEGKRPVFHQPKLKGIYASEGWFMKQLKASKEFLTDDPNKAHLFYLPFSSQTLEEVVYVPGSHSFDKLKAFLNKYLDLIKGRYPFWNRTQGADHFLVACHDWAPEETRREMANCIKSLCNADLREGFKFGKDASLPETNIVSSNPSRSLGGNRPSQRKFLAFFAGNMHGYVRPILLKYWQDKDPTMKIYGRMDNHDYILHMKSSKYCICARGHEVNSPRVVESISYQCVPVIISDNFVPPFLETLNWETFAVFVQEKDIPNLKSILESIPLRRYLNLYNNVMKVQQHFLWHPQPVKSYELMEQILKVYIYAEGARPVFHTPVLKGIYASEGWFMKLLKRNKKFVTKNPKKAHLFYLPFSSRMLEETLYVPDSHSRRNLVRYLSDYLDVIIQRHNFWNRTAGADHFLVACHDWAPAETKRIMANCIRALCNADIKEGFQFGKDVSLPETYIRVEKNPLREIGGKRLSKRRILAFFAGNMHGYLRPILLNNWENKDPDMKIFGKISKVSYVQYMKSSKYCICAKGYEVNSPRVVEAIFYECVPVIISDNFIPPFFETLNWEAFAIFVPEKDIPKLKDLLLSIPDRRYREMQRRVKLVQQHFLWHVKPVKSYELMEKTLKVYIYAEGETPICHSGPLDGIYASEGWFIKLLQENKRFVTKNPKKAHLFYLPISFRSLKLTLYVPDSHNRTNIIQFLSNYVDMIAQKYRFWNRTDGADHFIVACHDWAPAVTDEIMSNCIRSLCNADLRGGFQLGKDVSLPQPNIRLSTNPLAELGGKPASKRRTLAFFAGHMHGYLRPVLLKHWENRDPDMKIYGGITKASYLRYMKSSKYCICARGSQVNSPRVVEAIYYGCIPVILSDNYVPPLFETLNWESFAVFVQEKDIPNLKNILLSIPDKKYKQMHGRVKQVQQYFLWNIKPSKYDVFHMILHSVWHNRVYKIETSQSSLQISHK</sequence>
<dbReference type="GO" id="GO:0016757">
    <property type="term" value="F:glycosyltransferase activity"/>
    <property type="evidence" value="ECO:0007669"/>
    <property type="project" value="UniProtKB-KW"/>
</dbReference>
<evidence type="ECO:0000256" key="7">
    <source>
        <dbReference type="SAM" id="Phobius"/>
    </source>
</evidence>
<feature type="domain" description="Exostosin GT47" evidence="8">
    <location>
        <begin position="932"/>
        <end position="1208"/>
    </location>
</feature>
<dbReference type="Gramene" id="Solyc08g066690.3.1">
    <property type="protein sequence ID" value="Solyc08g066690.3.1"/>
    <property type="gene ID" value="Solyc08g066690.3"/>
</dbReference>
<keyword evidence="3" id="KW-0808">Transferase</keyword>
<evidence type="ECO:0000259" key="8">
    <source>
        <dbReference type="Pfam" id="PF03016"/>
    </source>
</evidence>
<feature type="region of interest" description="Disordered" evidence="6">
    <location>
        <begin position="125"/>
        <end position="146"/>
    </location>
</feature>
<dbReference type="InParanoid" id="A0A3Q7HR28"/>
<keyword evidence="7" id="KW-1133">Transmembrane helix</keyword>
<evidence type="ECO:0000256" key="3">
    <source>
        <dbReference type="ARBA" id="ARBA00022676"/>
    </source>
</evidence>
<dbReference type="AlphaFoldDB" id="A0A3Q7HR28"/>
<organism evidence="9">
    <name type="scientific">Solanum lycopersicum</name>
    <name type="common">Tomato</name>
    <name type="synonym">Lycopersicon esculentum</name>
    <dbReference type="NCBI Taxonomy" id="4081"/>
    <lineage>
        <taxon>Eukaryota</taxon>
        <taxon>Viridiplantae</taxon>
        <taxon>Streptophyta</taxon>
        <taxon>Embryophyta</taxon>
        <taxon>Tracheophyta</taxon>
        <taxon>Spermatophyta</taxon>
        <taxon>Magnoliopsida</taxon>
        <taxon>eudicotyledons</taxon>
        <taxon>Gunneridae</taxon>
        <taxon>Pentapetalae</taxon>
        <taxon>asterids</taxon>
        <taxon>lamiids</taxon>
        <taxon>Solanales</taxon>
        <taxon>Solanaceae</taxon>
        <taxon>Solanoideae</taxon>
        <taxon>Solaneae</taxon>
        <taxon>Solanum</taxon>
        <taxon>Solanum subgen. Lycopersicon</taxon>
    </lineage>
</organism>
<feature type="domain" description="Exostosin GT47" evidence="8">
    <location>
        <begin position="311"/>
        <end position="588"/>
    </location>
</feature>
<evidence type="ECO:0000313" key="10">
    <source>
        <dbReference type="Proteomes" id="UP000004994"/>
    </source>
</evidence>
<dbReference type="EnsemblPlants" id="Solyc08g066690.3.1">
    <property type="protein sequence ID" value="Solyc08g066690.3.1"/>
    <property type="gene ID" value="Solyc08g066690.3"/>
</dbReference>
<comment type="similarity">
    <text evidence="2">Belongs to the glycosyltransferase 47 family.</text>
</comment>
<dbReference type="PANTHER" id="PTHR11062">
    <property type="entry name" value="EXOSTOSIN HEPARAN SULFATE GLYCOSYLTRANSFERASE -RELATED"/>
    <property type="match status" value="1"/>
</dbReference>
<dbReference type="PaxDb" id="4081-Solyc08g066690.2.1"/>
<dbReference type="GO" id="GO:0000139">
    <property type="term" value="C:Golgi membrane"/>
    <property type="evidence" value="ECO:0007669"/>
    <property type="project" value="UniProtKB-SubCell"/>
</dbReference>
<keyword evidence="5" id="KW-0333">Golgi apparatus</keyword>
<keyword evidence="7" id="KW-0812">Transmembrane</keyword>
<dbReference type="InterPro" id="IPR004263">
    <property type="entry name" value="Exostosin"/>
</dbReference>
<dbReference type="OMA" id="MEINKKF"/>
<evidence type="ECO:0000256" key="2">
    <source>
        <dbReference type="ARBA" id="ARBA00010271"/>
    </source>
</evidence>
<feature type="compositionally biased region" description="Polar residues" evidence="6">
    <location>
        <begin position="195"/>
        <end position="207"/>
    </location>
</feature>
<keyword evidence="3" id="KW-0328">Glycosyltransferase</keyword>
<feature type="compositionally biased region" description="Pro residues" evidence="6">
    <location>
        <begin position="131"/>
        <end position="144"/>
    </location>
</feature>
<dbReference type="STRING" id="4081.A0A3Q7HR28"/>
<comment type="subcellular location">
    <subcellularLocation>
        <location evidence="1">Golgi apparatus membrane</location>
        <topology evidence="1">Single-pass type II membrane protein</topology>
    </subcellularLocation>
</comment>
<evidence type="ECO:0000256" key="4">
    <source>
        <dbReference type="ARBA" id="ARBA00022968"/>
    </source>
</evidence>
<feature type="transmembrane region" description="Helical" evidence="7">
    <location>
        <begin position="15"/>
        <end position="36"/>
    </location>
</feature>
<feature type="region of interest" description="Disordered" evidence="6">
    <location>
        <begin position="195"/>
        <end position="214"/>
    </location>
</feature>
<reference evidence="9" key="2">
    <citation type="submission" date="2019-01" db="UniProtKB">
        <authorList>
            <consortium name="EnsemblPlants"/>
        </authorList>
    </citation>
    <scope>IDENTIFICATION</scope>
    <source>
        <strain evidence="9">cv. Heinz 1706</strain>
    </source>
</reference>
<reference evidence="9" key="1">
    <citation type="journal article" date="2012" name="Nature">
        <title>The tomato genome sequence provides insights into fleshy fruit evolution.</title>
        <authorList>
            <consortium name="Tomato Genome Consortium"/>
        </authorList>
    </citation>
    <scope>NUCLEOTIDE SEQUENCE [LARGE SCALE GENOMIC DNA]</scope>
    <source>
        <strain evidence="9">cv. Heinz 1706</strain>
    </source>
</reference>
<evidence type="ECO:0000256" key="5">
    <source>
        <dbReference type="ARBA" id="ARBA00023034"/>
    </source>
</evidence>
<evidence type="ECO:0000313" key="9">
    <source>
        <dbReference type="EnsemblPlants" id="Solyc08g066690.3.1"/>
    </source>
</evidence>
<dbReference type="Pfam" id="PF03016">
    <property type="entry name" value="Exostosin_GT47"/>
    <property type="match status" value="3"/>
</dbReference>
<accession>A0A3Q7HR28</accession>
<evidence type="ECO:0000256" key="1">
    <source>
        <dbReference type="ARBA" id="ARBA00004323"/>
    </source>
</evidence>